<organism evidence="1 2">
    <name type="scientific">Photobacterium angustum</name>
    <dbReference type="NCBI Taxonomy" id="661"/>
    <lineage>
        <taxon>Bacteria</taxon>
        <taxon>Pseudomonadati</taxon>
        <taxon>Pseudomonadota</taxon>
        <taxon>Gammaproteobacteria</taxon>
        <taxon>Vibrionales</taxon>
        <taxon>Vibrionaceae</taxon>
        <taxon>Photobacterium</taxon>
    </lineage>
</organism>
<evidence type="ECO:0000313" key="1">
    <source>
        <dbReference type="EMBL" id="PSX10379.1"/>
    </source>
</evidence>
<accession>A0ABX5H3V6</accession>
<name>A0ABX5H3V6_PHOAN</name>
<dbReference type="EMBL" id="PYOU01000007">
    <property type="protein sequence ID" value="PSX10379.1"/>
    <property type="molecule type" value="Genomic_DNA"/>
</dbReference>
<evidence type="ECO:0000313" key="2">
    <source>
        <dbReference type="Proteomes" id="UP000240989"/>
    </source>
</evidence>
<reference evidence="1 2" key="1">
    <citation type="submission" date="2018-01" db="EMBL/GenBank/DDBJ databases">
        <title>Whole genome sequencing of Histamine producing bacteria.</title>
        <authorList>
            <person name="Butler K."/>
        </authorList>
    </citation>
    <scope>NUCLEOTIDE SEQUENCE [LARGE SCALE GENOMIC DNA]</scope>
    <source>
        <strain evidence="1 2">A6-1</strain>
    </source>
</reference>
<sequence>MSPFVQFVGRIMRVIVQNEPNNPLNKGIVVFHAGSNIANTWSDFKKFSTADQEYYNQLLPLEDCFIDGKTDSTEVKEIKPKLIDENTIQINSQTEVELTELSLIDDPKAVEALQYLKSKGITGDISTLLQSIPVSKVKRRQAKRASINDQVKNAAAKILKISDINPLGKKLDKSFRNNNLAHTISLINGKINQLVGKPSGTRDEWTIDDWNKVDSKFNSILKEVAKEVLDVKN</sequence>
<proteinExistence type="predicted"/>
<comment type="caution">
    <text evidence="1">The sequence shown here is derived from an EMBL/GenBank/DDBJ whole genome shotgun (WGS) entry which is preliminary data.</text>
</comment>
<gene>
    <name evidence="1" type="ORF">C0W27_10110</name>
</gene>
<dbReference type="Proteomes" id="UP000240989">
    <property type="component" value="Unassembled WGS sequence"/>
</dbReference>
<protein>
    <submittedName>
        <fullName evidence="1">Uncharacterized protein</fullName>
    </submittedName>
</protein>
<keyword evidence="2" id="KW-1185">Reference proteome</keyword>